<dbReference type="Pfam" id="PF00326">
    <property type="entry name" value="Peptidase_S9"/>
    <property type="match status" value="1"/>
</dbReference>
<dbReference type="InterPro" id="IPR001375">
    <property type="entry name" value="Peptidase_S9_cat"/>
</dbReference>
<dbReference type="GO" id="GO:0008236">
    <property type="term" value="F:serine-type peptidase activity"/>
    <property type="evidence" value="ECO:0007669"/>
    <property type="project" value="InterPro"/>
</dbReference>
<reference evidence="2 3" key="1">
    <citation type="submission" date="2011-11" db="EMBL/GenBank/DDBJ databases">
        <title>The Genome Sequence of Dialister succinatiphilus YIT 11850.</title>
        <authorList>
            <consortium name="The Broad Institute Genome Sequencing Platform"/>
            <person name="Earl A."/>
            <person name="Ward D."/>
            <person name="Feldgarden M."/>
            <person name="Gevers D."/>
            <person name="Morotomi M."/>
            <person name="Young S.K."/>
            <person name="Zeng Q."/>
            <person name="Gargeya S."/>
            <person name="Fitzgerald M."/>
            <person name="Haas B."/>
            <person name="Abouelleil A."/>
            <person name="Alvarado L."/>
            <person name="Arachchi H.M."/>
            <person name="Berlin A."/>
            <person name="Brown A."/>
            <person name="Chapman S.B."/>
            <person name="Dunbar C."/>
            <person name="Gearin G."/>
            <person name="Goldberg J."/>
            <person name="Griggs A."/>
            <person name="Gujja S."/>
            <person name="Heiman D."/>
            <person name="Howarth C."/>
            <person name="Lui A."/>
            <person name="MacDonald P.J.P."/>
            <person name="Montmayeur A."/>
            <person name="Murphy C."/>
            <person name="Neiman D."/>
            <person name="Pearson M."/>
            <person name="Priest M."/>
            <person name="Roberts A."/>
            <person name="Saif S."/>
            <person name="Shea T."/>
            <person name="Sisk P."/>
            <person name="Stolte C."/>
            <person name="Sykes S."/>
            <person name="Wortman J."/>
            <person name="Nusbaum C."/>
            <person name="Birren B."/>
        </authorList>
    </citation>
    <scope>NUCLEOTIDE SEQUENCE [LARGE SCALE GENOMIC DNA]</scope>
    <source>
        <strain evidence="2 3">YIT 11850</strain>
    </source>
</reference>
<dbReference type="HOGENOM" id="CLU_094948_0_0_9"/>
<feature type="domain" description="Peptidase S9 prolyl oligopeptidase catalytic" evidence="1">
    <location>
        <begin position="105"/>
        <end position="229"/>
    </location>
</feature>
<dbReference type="RefSeq" id="WP_008858931.1">
    <property type="nucleotide sequence ID" value="NZ_JH591187.1"/>
</dbReference>
<dbReference type="SUPFAM" id="SSF53474">
    <property type="entry name" value="alpha/beta-Hydrolases"/>
    <property type="match status" value="1"/>
</dbReference>
<dbReference type="EMBL" id="ADLT01000014">
    <property type="protein sequence ID" value="EHO63668.1"/>
    <property type="molecule type" value="Genomic_DNA"/>
</dbReference>
<evidence type="ECO:0000313" key="3">
    <source>
        <dbReference type="Proteomes" id="UP000003277"/>
    </source>
</evidence>
<dbReference type="Proteomes" id="UP000003277">
    <property type="component" value="Unassembled WGS sequence"/>
</dbReference>
<name>H1CYI7_9FIRM</name>
<gene>
    <name evidence="2" type="ORF">HMPREF9453_00425</name>
</gene>
<dbReference type="AlphaFoldDB" id="H1CYI7"/>
<dbReference type="Gene3D" id="3.40.50.1820">
    <property type="entry name" value="alpha/beta hydrolase"/>
    <property type="match status" value="1"/>
</dbReference>
<comment type="caution">
    <text evidence="2">The sequence shown here is derived from an EMBL/GenBank/DDBJ whole genome shotgun (WGS) entry which is preliminary data.</text>
</comment>
<dbReference type="eggNOG" id="COG1073">
    <property type="taxonomic scope" value="Bacteria"/>
</dbReference>
<accession>H1CYI7</accession>
<dbReference type="PATRIC" id="fig|742743.3.peg.437"/>
<proteinExistence type="predicted"/>
<evidence type="ECO:0000259" key="1">
    <source>
        <dbReference type="Pfam" id="PF00326"/>
    </source>
</evidence>
<dbReference type="InterPro" id="IPR050261">
    <property type="entry name" value="FrsA_esterase"/>
</dbReference>
<dbReference type="OrthoDB" id="31158at2"/>
<evidence type="ECO:0000313" key="2">
    <source>
        <dbReference type="EMBL" id="EHO63668.1"/>
    </source>
</evidence>
<protein>
    <recommendedName>
        <fullName evidence="1">Peptidase S9 prolyl oligopeptidase catalytic domain-containing protein</fullName>
    </recommendedName>
</protein>
<sequence>MNQLKTEKIDIHGIPVILVHPPIETGNPAILYHGWSSRAEYQLTKASILAVNGYTVFIPEALYHGERGALKDFYQKEDYDIFWKTIFRNMEEFPFLSDYIKERYSEKPFILGHSMGGLSVLGIGSTYGKDVKGIVSFNGSGDWLLTHLFIQARFGIYVKKDWPLYDEIEKKSPMAHLDTLKDVPIFMTNGDSDGSIDPRAQAHFYEELVKAGGKAERVVYPLLGHFVTTNMMDDGLQWMEKVRP</sequence>
<dbReference type="InterPro" id="IPR029058">
    <property type="entry name" value="AB_hydrolase_fold"/>
</dbReference>
<dbReference type="GO" id="GO:0006508">
    <property type="term" value="P:proteolysis"/>
    <property type="evidence" value="ECO:0007669"/>
    <property type="project" value="InterPro"/>
</dbReference>
<keyword evidence="3" id="KW-1185">Reference proteome</keyword>
<organism evidence="2 3">
    <name type="scientific">Dialister succinatiphilus YIT 11850</name>
    <dbReference type="NCBI Taxonomy" id="742743"/>
    <lineage>
        <taxon>Bacteria</taxon>
        <taxon>Bacillati</taxon>
        <taxon>Bacillota</taxon>
        <taxon>Negativicutes</taxon>
        <taxon>Veillonellales</taxon>
        <taxon>Veillonellaceae</taxon>
        <taxon>Dialister</taxon>
    </lineage>
</organism>
<dbReference type="PANTHER" id="PTHR22946">
    <property type="entry name" value="DIENELACTONE HYDROLASE DOMAIN-CONTAINING PROTEIN-RELATED"/>
    <property type="match status" value="1"/>
</dbReference>
<dbReference type="STRING" id="742743.HMPREF9453_00425"/>